<dbReference type="Proteomes" id="UP001378242">
    <property type="component" value="Unassembled WGS sequence"/>
</dbReference>
<sequence length="118" mass="12768">MPEATVPEATVPGEPCIADAAAQTGETPSEWWLYVLETAQGRLYTGISTDVTRRLSEHAGGKRGARALRGKGPLTLCYQQAVGDRSRALKLEYRVKQLSVSAKRRLIAGELTLESLLG</sequence>
<dbReference type="EMBL" id="JBAKAP010000026">
    <property type="protein sequence ID" value="MEL0618507.1"/>
    <property type="molecule type" value="Genomic_DNA"/>
</dbReference>
<dbReference type="Pfam" id="PF01541">
    <property type="entry name" value="GIY-YIG"/>
    <property type="match status" value="1"/>
</dbReference>
<organism evidence="3 4">
    <name type="scientific">Cobetia marina</name>
    <name type="common">Deleya marina</name>
    <dbReference type="NCBI Taxonomy" id="28258"/>
    <lineage>
        <taxon>Bacteria</taxon>
        <taxon>Pseudomonadati</taxon>
        <taxon>Pseudomonadota</taxon>
        <taxon>Gammaproteobacteria</taxon>
        <taxon>Oceanospirillales</taxon>
        <taxon>Halomonadaceae</taxon>
        <taxon>Cobetia</taxon>
    </lineage>
</organism>
<dbReference type="SUPFAM" id="SSF82771">
    <property type="entry name" value="GIY-YIG endonuclease"/>
    <property type="match status" value="1"/>
</dbReference>
<dbReference type="Gene3D" id="3.40.1440.10">
    <property type="entry name" value="GIY-YIG endonuclease"/>
    <property type="match status" value="1"/>
</dbReference>
<dbReference type="InterPro" id="IPR050190">
    <property type="entry name" value="UPF0213_domain"/>
</dbReference>
<gene>
    <name evidence="3" type="ORF">V6243_16895</name>
</gene>
<dbReference type="InterPro" id="IPR000305">
    <property type="entry name" value="GIY-YIG_endonuc"/>
</dbReference>
<dbReference type="RefSeq" id="WP_191236609.1">
    <property type="nucleotide sequence ID" value="NZ_CP047970.1"/>
</dbReference>
<dbReference type="PROSITE" id="PS50164">
    <property type="entry name" value="GIY_YIG"/>
    <property type="match status" value="1"/>
</dbReference>
<keyword evidence="4" id="KW-1185">Reference proteome</keyword>
<feature type="domain" description="GIY-YIG" evidence="2">
    <location>
        <begin position="29"/>
        <end position="105"/>
    </location>
</feature>
<dbReference type="CDD" id="cd10456">
    <property type="entry name" value="GIY-YIG_UPF0213"/>
    <property type="match status" value="1"/>
</dbReference>
<evidence type="ECO:0000256" key="1">
    <source>
        <dbReference type="ARBA" id="ARBA00007435"/>
    </source>
</evidence>
<comment type="similarity">
    <text evidence="1">Belongs to the UPF0213 family.</text>
</comment>
<proteinExistence type="inferred from homology"/>
<comment type="caution">
    <text evidence="3">The sequence shown here is derived from an EMBL/GenBank/DDBJ whole genome shotgun (WGS) entry which is preliminary data.</text>
</comment>
<dbReference type="InterPro" id="IPR035901">
    <property type="entry name" value="GIY-YIG_endonuc_sf"/>
</dbReference>
<evidence type="ECO:0000259" key="2">
    <source>
        <dbReference type="PROSITE" id="PS50164"/>
    </source>
</evidence>
<evidence type="ECO:0000313" key="3">
    <source>
        <dbReference type="EMBL" id="MEL0618507.1"/>
    </source>
</evidence>
<dbReference type="PANTHER" id="PTHR34477:SF1">
    <property type="entry name" value="UPF0213 PROTEIN YHBQ"/>
    <property type="match status" value="1"/>
</dbReference>
<accession>A0ABU9GK77</accession>
<name>A0ABU9GK77_COBMA</name>
<dbReference type="PANTHER" id="PTHR34477">
    <property type="entry name" value="UPF0213 PROTEIN YHBQ"/>
    <property type="match status" value="1"/>
</dbReference>
<reference evidence="3 4" key="1">
    <citation type="submission" date="2024-02" db="EMBL/GenBank/DDBJ databases">
        <title>Bacteria isolated from the canopy kelp, Nereocystis luetkeana.</title>
        <authorList>
            <person name="Pfister C.A."/>
            <person name="Younker I.T."/>
            <person name="Light S.H."/>
        </authorList>
    </citation>
    <scope>NUCLEOTIDE SEQUENCE [LARGE SCALE GENOMIC DNA]</scope>
    <source>
        <strain evidence="3 4">TI.5.07</strain>
    </source>
</reference>
<protein>
    <submittedName>
        <fullName evidence="3">GIY-YIG nuclease family protein</fullName>
    </submittedName>
</protein>
<evidence type="ECO:0000313" key="4">
    <source>
        <dbReference type="Proteomes" id="UP001378242"/>
    </source>
</evidence>